<evidence type="ECO:0000256" key="1">
    <source>
        <dbReference type="SAM" id="SignalP"/>
    </source>
</evidence>
<reference evidence="3" key="1">
    <citation type="submission" date="2011-01" db="EMBL/GenBank/DDBJ databases">
        <title>Complete sequence of chromosome of Acidobacterium sp. MP5ACTX9.</title>
        <authorList>
            <consortium name="US DOE Joint Genome Institute"/>
            <person name="Lucas S."/>
            <person name="Copeland A."/>
            <person name="Lapidus A."/>
            <person name="Cheng J.-F."/>
            <person name="Goodwin L."/>
            <person name="Pitluck S."/>
            <person name="Teshima H."/>
            <person name="Detter J.C."/>
            <person name="Han C."/>
            <person name="Tapia R."/>
            <person name="Land M."/>
            <person name="Hauser L."/>
            <person name="Kyrpides N."/>
            <person name="Ivanova N."/>
            <person name="Ovchinnikova G."/>
            <person name="Pagani I."/>
            <person name="Rawat S.R."/>
            <person name="Mannisto M."/>
            <person name="Haggblom M.M."/>
            <person name="Woyke T."/>
        </authorList>
    </citation>
    <scope>NUCLEOTIDE SEQUENCE [LARGE SCALE GENOMIC DNA]</scope>
    <source>
        <strain evidence="3">MP5ACTX9</strain>
    </source>
</reference>
<dbReference type="Proteomes" id="UP000000343">
    <property type="component" value="Chromosome"/>
</dbReference>
<sequence>MAQSFKTLALLALALCFGQAAEAQAKSPVLSADDTVAFINTTLHKYPTLEFVKSGCPGDEQTVSISDDRRSIIIRQTSVMPVDGGSCDTVQTLTAPIFSLHLIGIGSWTKQGQHTSFFMDCTERVGCFSRRSGPPTPPAIESQWRLAITAPDEVSSRLQKAIRHLVEALLVEADDHIDANDPTAKPAH</sequence>
<feature type="signal peptide" evidence="1">
    <location>
        <begin position="1"/>
        <end position="25"/>
    </location>
</feature>
<dbReference type="AlphaFoldDB" id="E8X256"/>
<gene>
    <name evidence="2" type="ordered locus">AciX9_3288</name>
</gene>
<proteinExistence type="predicted"/>
<keyword evidence="1" id="KW-0732">Signal</keyword>
<dbReference type="HOGENOM" id="CLU_1439232_0_0_0"/>
<evidence type="ECO:0000313" key="3">
    <source>
        <dbReference type="Proteomes" id="UP000000343"/>
    </source>
</evidence>
<keyword evidence="3" id="KW-1185">Reference proteome</keyword>
<feature type="chain" id="PRO_5003230175" evidence="1">
    <location>
        <begin position="26"/>
        <end position="188"/>
    </location>
</feature>
<dbReference type="KEGG" id="acm:AciX9_3288"/>
<dbReference type="EMBL" id="CP002480">
    <property type="protein sequence ID" value="ADW70299.1"/>
    <property type="molecule type" value="Genomic_DNA"/>
</dbReference>
<organism evidence="3">
    <name type="scientific">Granulicella tundricola (strain ATCC BAA-1859 / DSM 23138 / MP5ACTX9)</name>
    <dbReference type="NCBI Taxonomy" id="1198114"/>
    <lineage>
        <taxon>Bacteria</taxon>
        <taxon>Pseudomonadati</taxon>
        <taxon>Acidobacteriota</taxon>
        <taxon>Terriglobia</taxon>
        <taxon>Terriglobales</taxon>
        <taxon>Acidobacteriaceae</taxon>
        <taxon>Granulicella</taxon>
    </lineage>
</organism>
<dbReference type="PaxDb" id="1198114-AciX9_3288"/>
<name>E8X256_GRATM</name>
<dbReference type="RefSeq" id="WP_013581611.1">
    <property type="nucleotide sequence ID" value="NC_015064.1"/>
</dbReference>
<evidence type="ECO:0000313" key="2">
    <source>
        <dbReference type="EMBL" id="ADW70299.1"/>
    </source>
</evidence>
<protein>
    <submittedName>
        <fullName evidence="2">Uncharacterized protein</fullName>
    </submittedName>
</protein>
<accession>E8X256</accession>